<accession>A0AAG5CPW4</accession>
<dbReference type="AlphaFoldDB" id="A0AAG5CPW4"/>
<dbReference type="InterPro" id="IPR006578">
    <property type="entry name" value="MADF-dom"/>
</dbReference>
<dbReference type="PANTHER" id="PTHR21505:SF8">
    <property type="entry name" value="DPT-YFP REPRESSOR BY OVEREXPRESSION, ISOFORM D-RELATED"/>
    <property type="match status" value="1"/>
</dbReference>
<evidence type="ECO:0000313" key="4">
    <source>
        <dbReference type="Proteomes" id="UP000075880"/>
    </source>
</evidence>
<dbReference type="PROSITE" id="PS51029">
    <property type="entry name" value="MADF"/>
    <property type="match status" value="1"/>
</dbReference>
<dbReference type="PANTHER" id="PTHR21505">
    <property type="entry name" value="MADF DOMAIN-CONTAINING PROTEIN-RELATED"/>
    <property type="match status" value="1"/>
</dbReference>
<dbReference type="Pfam" id="PF10545">
    <property type="entry name" value="MADF_DNA_bdg"/>
    <property type="match status" value="1"/>
</dbReference>
<name>A0AAG5CPW4_ANOAO</name>
<evidence type="ECO:0000313" key="3">
    <source>
        <dbReference type="EnsemblMetazoa" id="ENSAATROPP000821"/>
    </source>
</evidence>
<organism evidence="3 4">
    <name type="scientific">Anopheles atroparvus</name>
    <name type="common">European mosquito</name>
    <dbReference type="NCBI Taxonomy" id="41427"/>
    <lineage>
        <taxon>Eukaryota</taxon>
        <taxon>Metazoa</taxon>
        <taxon>Ecdysozoa</taxon>
        <taxon>Arthropoda</taxon>
        <taxon>Hexapoda</taxon>
        <taxon>Insecta</taxon>
        <taxon>Pterygota</taxon>
        <taxon>Neoptera</taxon>
        <taxon>Endopterygota</taxon>
        <taxon>Diptera</taxon>
        <taxon>Nematocera</taxon>
        <taxon>Culicoidea</taxon>
        <taxon>Culicidae</taxon>
        <taxon>Anophelinae</taxon>
        <taxon>Anopheles</taxon>
    </lineage>
</organism>
<keyword evidence="4" id="KW-1185">Reference proteome</keyword>
<feature type="region of interest" description="Disordered" evidence="1">
    <location>
        <begin position="153"/>
        <end position="196"/>
    </location>
</feature>
<dbReference type="Proteomes" id="UP000075880">
    <property type="component" value="Unassembled WGS sequence"/>
</dbReference>
<evidence type="ECO:0000256" key="1">
    <source>
        <dbReference type="SAM" id="MobiDB-lite"/>
    </source>
</evidence>
<reference evidence="3" key="1">
    <citation type="submission" date="2024-04" db="UniProtKB">
        <authorList>
            <consortium name="EnsemblMetazoa"/>
        </authorList>
    </citation>
    <scope>IDENTIFICATION</scope>
    <source>
        <strain evidence="3">EBRO</strain>
    </source>
</reference>
<dbReference type="SMART" id="SM00595">
    <property type="entry name" value="MADF"/>
    <property type="match status" value="1"/>
</dbReference>
<proteinExistence type="predicted"/>
<sequence length="283" mass="32686">MALIGRCPRQFICDFIQLYKSFPCLWHSKTRDYVDQTKREKALIVLLRKCKELHDAANTETVLCYINSLRATYEQEMQKINESLLSNTSIADIYKPTVWYFHKLDFLSQCKRVEEYTENDGTDGATEKLDQYEELSNQEEEWKISDETDEQFVPESFSSTGQPRVKLSSRLKRSPKTDQRTGPAEGKRDPPVPKDSVDTFGSYVTAKLRTFSRIQCAISQKLIMDVIFAAEMKRLTTECRIEVGNSIDKLSWVPEQLSEDICIEESVFDEFSETTFPTEAGLM</sequence>
<feature type="compositionally biased region" description="Basic and acidic residues" evidence="1">
    <location>
        <begin position="175"/>
        <end position="196"/>
    </location>
</feature>
<protein>
    <recommendedName>
        <fullName evidence="2">MADF domain-containing protein</fullName>
    </recommendedName>
</protein>
<feature type="domain" description="MADF" evidence="2">
    <location>
        <begin position="14"/>
        <end position="112"/>
    </location>
</feature>
<dbReference type="EnsemblMetazoa" id="ENSAATROPT000863">
    <property type="protein sequence ID" value="ENSAATROPP000821"/>
    <property type="gene ID" value="ENSAATROPG000695"/>
</dbReference>
<evidence type="ECO:0000259" key="2">
    <source>
        <dbReference type="PROSITE" id="PS51029"/>
    </source>
</evidence>